<evidence type="ECO:0000259" key="5">
    <source>
        <dbReference type="Pfam" id="PF05175"/>
    </source>
</evidence>
<dbReference type="PANTHER" id="PTHR45875">
    <property type="entry name" value="METHYLTRANSFERASE N6AMT1"/>
    <property type="match status" value="1"/>
</dbReference>
<proteinExistence type="inferred from homology"/>
<keyword evidence="2" id="KW-0489">Methyltransferase</keyword>
<dbReference type="InterPro" id="IPR002052">
    <property type="entry name" value="DNA_methylase_N6_adenine_CS"/>
</dbReference>
<dbReference type="GO" id="GO:0008276">
    <property type="term" value="F:protein methyltransferase activity"/>
    <property type="evidence" value="ECO:0007669"/>
    <property type="project" value="TreeGrafter"/>
</dbReference>
<dbReference type="PANTHER" id="PTHR45875:SF1">
    <property type="entry name" value="METHYLTRANSFERASE N6AMT1"/>
    <property type="match status" value="1"/>
</dbReference>
<evidence type="ECO:0000256" key="1">
    <source>
        <dbReference type="ARBA" id="ARBA00006149"/>
    </source>
</evidence>
<comment type="similarity">
    <text evidence="1">Belongs to the eukaryotic/archaeal PrmC-related family.</text>
</comment>
<dbReference type="OrthoDB" id="406152at2759"/>
<dbReference type="RefSeq" id="XP_019015921.1">
    <property type="nucleotide sequence ID" value="XM_019164785.1"/>
</dbReference>
<dbReference type="GO" id="GO:0003676">
    <property type="term" value="F:nucleic acid binding"/>
    <property type="evidence" value="ECO:0007669"/>
    <property type="project" value="InterPro"/>
</dbReference>
<dbReference type="EMBL" id="KV454006">
    <property type="protein sequence ID" value="ODQ44808.1"/>
    <property type="molecule type" value="Genomic_DNA"/>
</dbReference>
<protein>
    <recommendedName>
        <fullName evidence="5">Methyltransferase small domain-containing protein</fullName>
    </recommendedName>
</protein>
<dbReference type="AlphaFoldDB" id="A0A1E3NGW3"/>
<keyword evidence="4" id="KW-0949">S-adenosyl-L-methionine</keyword>
<dbReference type="GO" id="GO:0032259">
    <property type="term" value="P:methylation"/>
    <property type="evidence" value="ECO:0007669"/>
    <property type="project" value="UniProtKB-KW"/>
</dbReference>
<dbReference type="GeneID" id="30181472"/>
<keyword evidence="3" id="KW-0808">Transferase</keyword>
<evidence type="ECO:0000313" key="6">
    <source>
        <dbReference type="EMBL" id="ODQ44808.1"/>
    </source>
</evidence>
<accession>A0A1E3NGW3</accession>
<feature type="domain" description="Methyltransferase small" evidence="5">
    <location>
        <begin position="53"/>
        <end position="137"/>
    </location>
</feature>
<dbReference type="SUPFAM" id="SSF53335">
    <property type="entry name" value="S-adenosyl-L-methionine-dependent methyltransferases"/>
    <property type="match status" value="1"/>
</dbReference>
<dbReference type="Gene3D" id="3.40.50.150">
    <property type="entry name" value="Vaccinia Virus protein VP39"/>
    <property type="match status" value="1"/>
</dbReference>
<reference evidence="6 7" key="1">
    <citation type="journal article" date="2016" name="Proc. Natl. Acad. Sci. U.S.A.">
        <title>Comparative genomics of biotechnologically important yeasts.</title>
        <authorList>
            <person name="Riley R."/>
            <person name="Haridas S."/>
            <person name="Wolfe K.H."/>
            <person name="Lopes M.R."/>
            <person name="Hittinger C.T."/>
            <person name="Goeker M."/>
            <person name="Salamov A.A."/>
            <person name="Wisecaver J.H."/>
            <person name="Long T.M."/>
            <person name="Calvey C.H."/>
            <person name="Aerts A.L."/>
            <person name="Barry K.W."/>
            <person name="Choi C."/>
            <person name="Clum A."/>
            <person name="Coughlan A.Y."/>
            <person name="Deshpande S."/>
            <person name="Douglass A.P."/>
            <person name="Hanson S.J."/>
            <person name="Klenk H.-P."/>
            <person name="LaButti K.M."/>
            <person name="Lapidus A."/>
            <person name="Lindquist E.A."/>
            <person name="Lipzen A.M."/>
            <person name="Meier-Kolthoff J.P."/>
            <person name="Ohm R.A."/>
            <person name="Otillar R.P."/>
            <person name="Pangilinan J.L."/>
            <person name="Peng Y."/>
            <person name="Rokas A."/>
            <person name="Rosa C.A."/>
            <person name="Scheuner C."/>
            <person name="Sibirny A.A."/>
            <person name="Slot J.C."/>
            <person name="Stielow J.B."/>
            <person name="Sun H."/>
            <person name="Kurtzman C.P."/>
            <person name="Blackwell M."/>
            <person name="Grigoriev I.V."/>
            <person name="Jeffries T.W."/>
        </authorList>
    </citation>
    <scope>NUCLEOTIDE SEQUENCE [LARGE SCALE GENOMIC DNA]</scope>
    <source>
        <strain evidence="6 7">NRRL Y-2026</strain>
    </source>
</reference>
<organism evidence="6 7">
    <name type="scientific">Pichia membranifaciens NRRL Y-2026</name>
    <dbReference type="NCBI Taxonomy" id="763406"/>
    <lineage>
        <taxon>Eukaryota</taxon>
        <taxon>Fungi</taxon>
        <taxon>Dikarya</taxon>
        <taxon>Ascomycota</taxon>
        <taxon>Saccharomycotina</taxon>
        <taxon>Pichiomycetes</taxon>
        <taxon>Pichiales</taxon>
        <taxon>Pichiaceae</taxon>
        <taxon>Pichia</taxon>
    </lineage>
</organism>
<dbReference type="CDD" id="cd02440">
    <property type="entry name" value="AdoMet_MTases"/>
    <property type="match status" value="1"/>
</dbReference>
<dbReference type="InterPro" id="IPR007848">
    <property type="entry name" value="Small_mtfrase_dom"/>
</dbReference>
<dbReference type="Proteomes" id="UP000094455">
    <property type="component" value="Unassembled WGS sequence"/>
</dbReference>
<dbReference type="GO" id="GO:0035657">
    <property type="term" value="C:eRF1 methyltransferase complex"/>
    <property type="evidence" value="ECO:0007669"/>
    <property type="project" value="TreeGrafter"/>
</dbReference>
<evidence type="ECO:0000256" key="4">
    <source>
        <dbReference type="ARBA" id="ARBA00022691"/>
    </source>
</evidence>
<evidence type="ECO:0000256" key="2">
    <source>
        <dbReference type="ARBA" id="ARBA00022603"/>
    </source>
</evidence>
<evidence type="ECO:0000256" key="3">
    <source>
        <dbReference type="ARBA" id="ARBA00022679"/>
    </source>
</evidence>
<dbReference type="Pfam" id="PF05175">
    <property type="entry name" value="MTS"/>
    <property type="match status" value="1"/>
</dbReference>
<gene>
    <name evidence="6" type="ORF">PICMEDRAFT_74501</name>
</gene>
<dbReference type="InterPro" id="IPR029063">
    <property type="entry name" value="SAM-dependent_MTases_sf"/>
</dbReference>
<evidence type="ECO:0000313" key="7">
    <source>
        <dbReference type="Proteomes" id="UP000094455"/>
    </source>
</evidence>
<sequence length="236" mass="25732">MLPTPVVPTPDYSRVYEPAEDSFLFLDLFEQLHDAGHFARTSSTASRQPGELRVVVELGAGSGVVSTFIAANRIIPNAFHIATDINATALETTRNTFAHNCGAGAPAEAPFDVLRASLTDAFRPHEIDVLLFNPPYVPSEEIPPVPSVQDDASDSWLDLALVGGHDGMLVTGQVLASLNSVLAPQGEAYILFCARNNHPQVVQRFRQKNPNFSVDCVIARKCGWEELAIYRFTKLS</sequence>
<dbReference type="PROSITE" id="PS00092">
    <property type="entry name" value="N6_MTASE"/>
    <property type="match status" value="1"/>
</dbReference>
<keyword evidence="7" id="KW-1185">Reference proteome</keyword>
<name>A0A1E3NGW3_9ASCO</name>
<dbReference type="InterPro" id="IPR052190">
    <property type="entry name" value="Euk-Arch_PrmC-MTase"/>
</dbReference>
<dbReference type="GO" id="GO:0008757">
    <property type="term" value="F:S-adenosylmethionine-dependent methyltransferase activity"/>
    <property type="evidence" value="ECO:0007669"/>
    <property type="project" value="TreeGrafter"/>
</dbReference>
<dbReference type="STRING" id="763406.A0A1E3NGW3"/>